<evidence type="ECO:0000256" key="1">
    <source>
        <dbReference type="ARBA" id="ARBA00047591"/>
    </source>
</evidence>
<dbReference type="VEuPathDB" id="FungiDB:DNF11_0661"/>
<dbReference type="AlphaFoldDB" id="A0A3G2S0P2"/>
<keyword evidence="3" id="KW-0732">Signal</keyword>
<dbReference type="Gene3D" id="3.40.50.1820">
    <property type="entry name" value="alpha/beta hydrolase"/>
    <property type="match status" value="1"/>
</dbReference>
<dbReference type="STRING" id="425264.A0A3G2S0P2"/>
<proteinExistence type="predicted"/>
<comment type="catalytic activity">
    <reaction evidence="2">
        <text>a monoacylglycerol + H2O = glycerol + a fatty acid + H(+)</text>
        <dbReference type="Rhea" id="RHEA:15245"/>
        <dbReference type="ChEBI" id="CHEBI:15377"/>
        <dbReference type="ChEBI" id="CHEBI:15378"/>
        <dbReference type="ChEBI" id="CHEBI:17408"/>
        <dbReference type="ChEBI" id="CHEBI:17754"/>
        <dbReference type="ChEBI" id="CHEBI:28868"/>
    </reaction>
</comment>
<evidence type="ECO:0000313" key="5">
    <source>
        <dbReference type="Proteomes" id="UP000269793"/>
    </source>
</evidence>
<evidence type="ECO:0000313" key="4">
    <source>
        <dbReference type="EMBL" id="AYO41611.1"/>
    </source>
</evidence>
<dbReference type="EMBL" id="CP033148">
    <property type="protein sequence ID" value="AYO41611.1"/>
    <property type="molecule type" value="Genomic_DNA"/>
</dbReference>
<keyword evidence="5" id="KW-1185">Reference proteome</keyword>
<feature type="chain" id="PRO_5018002233" evidence="3">
    <location>
        <begin position="24"/>
        <end position="420"/>
    </location>
</feature>
<dbReference type="SUPFAM" id="SSF53474">
    <property type="entry name" value="alpha/beta-Hydrolases"/>
    <property type="match status" value="1"/>
</dbReference>
<protein>
    <submittedName>
        <fullName evidence="4">Uncharacterized protein</fullName>
    </submittedName>
</protein>
<dbReference type="InterPro" id="IPR029058">
    <property type="entry name" value="AB_hydrolase_fold"/>
</dbReference>
<organism evidence="4 5">
    <name type="scientific">Malassezia restricta (strain ATCC 96810 / NBRC 103918 / CBS 7877)</name>
    <name type="common">Seborrheic dermatitis infection agent</name>
    <dbReference type="NCBI Taxonomy" id="425264"/>
    <lineage>
        <taxon>Eukaryota</taxon>
        <taxon>Fungi</taxon>
        <taxon>Dikarya</taxon>
        <taxon>Basidiomycota</taxon>
        <taxon>Ustilaginomycotina</taxon>
        <taxon>Malasseziomycetes</taxon>
        <taxon>Malasseziales</taxon>
        <taxon>Malasseziaceae</taxon>
        <taxon>Malassezia</taxon>
    </lineage>
</organism>
<name>A0A3G2S0P2_MALR7</name>
<dbReference type="PANTHER" id="PTHR35560:SF3">
    <property type="entry name" value="PEPTIDASE S9 PROLYL OLIGOPEPTIDASE CATALYTIC DOMAIN-CONTAINING PROTEIN"/>
    <property type="match status" value="1"/>
</dbReference>
<evidence type="ECO:0000256" key="3">
    <source>
        <dbReference type="SAM" id="SignalP"/>
    </source>
</evidence>
<accession>A0A3G2S0P2</accession>
<sequence length="420" mass="47913">MLGVSWVASVALLLSAVWYGANAQGTMEQQVKVEQLALTDPVKAAQEVLKFHGIFSPNLALWAVFNNISGHGDEQVPWGRGAFYRWDPWTIGGTDTGYFWLPREFNMFKLNRTFVIACKDGKVAKSPFYVNKEYDPKKIERAVIFWPGKWRDSWRYANYVGNAYHVAQKYPELDVKSDNVLIILPAFMNEKDESRHALHDDEISFHGTGWSVGGTVRQPREFKHLSSFDVMDKYIDMLMDKNQFPNLKKIVVGGHSMGAQASLRYAFLRDKPEQDHAVKFWIGNPGSYVWLNDKRPFSTNKCRNYNSWPYGISDPKTIPTYARHRAGKNGSKLVENFLKHRVHFAISQDDNGKGVSNCAGSAQGPTRICRAAEWIVQHGNTTEYEWPDTHTVNFLPGVSHQDYPTLAYYGTIKFLFSPCH</sequence>
<gene>
    <name evidence="4" type="ORF">DNF11_0661</name>
</gene>
<evidence type="ECO:0000256" key="2">
    <source>
        <dbReference type="ARBA" id="ARBA00048461"/>
    </source>
</evidence>
<dbReference type="OrthoDB" id="5985073at2759"/>
<comment type="catalytic activity">
    <reaction evidence="1">
        <text>a diacylglycerol + H2O = a monoacylglycerol + a fatty acid + H(+)</text>
        <dbReference type="Rhea" id="RHEA:32731"/>
        <dbReference type="ChEBI" id="CHEBI:15377"/>
        <dbReference type="ChEBI" id="CHEBI:15378"/>
        <dbReference type="ChEBI" id="CHEBI:17408"/>
        <dbReference type="ChEBI" id="CHEBI:18035"/>
        <dbReference type="ChEBI" id="CHEBI:28868"/>
    </reaction>
</comment>
<feature type="signal peptide" evidence="3">
    <location>
        <begin position="1"/>
        <end position="23"/>
    </location>
</feature>
<dbReference type="Proteomes" id="UP000269793">
    <property type="component" value="Chromosome I"/>
</dbReference>
<reference evidence="4 5" key="1">
    <citation type="submission" date="2018-10" db="EMBL/GenBank/DDBJ databases">
        <title>Complete genome sequence of Malassezia restricta CBS 7877.</title>
        <authorList>
            <person name="Morand S.C."/>
            <person name="Bertignac M."/>
            <person name="Iltis A."/>
            <person name="Kolder I."/>
            <person name="Pirovano W."/>
            <person name="Jourdain R."/>
            <person name="Clavaud C."/>
        </authorList>
    </citation>
    <scope>NUCLEOTIDE SEQUENCE [LARGE SCALE GENOMIC DNA]</scope>
    <source>
        <strain evidence="4 5">CBS 7877</strain>
    </source>
</reference>
<dbReference type="PANTHER" id="PTHR35560">
    <property type="entry name" value="BLL0132 PROTEIN"/>
    <property type="match status" value="1"/>
</dbReference>